<gene>
    <name evidence="2" type="ORF">Pmar_PMAR013645</name>
</gene>
<dbReference type="Gene3D" id="3.40.50.300">
    <property type="entry name" value="P-loop containing nucleotide triphosphate hydrolases"/>
    <property type="match status" value="1"/>
</dbReference>
<dbReference type="InterPro" id="IPR027417">
    <property type="entry name" value="P-loop_NTPase"/>
</dbReference>
<dbReference type="OrthoDB" id="2135133at2759"/>
<dbReference type="EMBL" id="GG686772">
    <property type="protein sequence ID" value="EEQ98299.1"/>
    <property type="molecule type" value="Genomic_DNA"/>
</dbReference>
<dbReference type="InParanoid" id="C5LXW9"/>
<organism evidence="3">
    <name type="scientific">Perkinsus marinus (strain ATCC 50983 / TXsc)</name>
    <dbReference type="NCBI Taxonomy" id="423536"/>
    <lineage>
        <taxon>Eukaryota</taxon>
        <taxon>Sar</taxon>
        <taxon>Alveolata</taxon>
        <taxon>Perkinsozoa</taxon>
        <taxon>Perkinsea</taxon>
        <taxon>Perkinsida</taxon>
        <taxon>Perkinsidae</taxon>
        <taxon>Perkinsus</taxon>
    </lineage>
</organism>
<proteinExistence type="predicted"/>
<dbReference type="AlphaFoldDB" id="C5LXW9"/>
<dbReference type="InterPro" id="IPR036543">
    <property type="entry name" value="Guanylate-bd_C_sf"/>
</dbReference>
<evidence type="ECO:0000313" key="2">
    <source>
        <dbReference type="EMBL" id="EEQ98299.1"/>
    </source>
</evidence>
<keyword evidence="3" id="KW-1185">Reference proteome</keyword>
<sequence length="129" mass="14808">MTAYRHIRADLRNIQKLPYRALMPQFQQQVDAFVEKVYSSLKPKMIGGTAPNGSMLTTLAQEYVNGINSSAVPTIRSAWTNVVVRDAVHVYRVTMNEDVMQKLLMSEKEFRGKDERVVELEMMLEEAKQ</sequence>
<reference evidence="2 3" key="1">
    <citation type="submission" date="2008-07" db="EMBL/GenBank/DDBJ databases">
        <authorList>
            <person name="El-Sayed N."/>
            <person name="Caler E."/>
            <person name="Inman J."/>
            <person name="Amedeo P."/>
            <person name="Hass B."/>
            <person name="Wortman J."/>
        </authorList>
    </citation>
    <scope>NUCLEOTIDE SEQUENCE [LARGE SCALE GENOMIC DNA]</scope>
    <source>
        <strain evidence="3">ATCC 50983 / TXsc</strain>
    </source>
</reference>
<dbReference type="Proteomes" id="UP000007800">
    <property type="component" value="Unassembled WGS sequence"/>
</dbReference>
<feature type="domain" description="Guanylate-binding protein/Atlastin C-terminal" evidence="1">
    <location>
        <begin position="47"/>
        <end position="98"/>
    </location>
</feature>
<name>C5LXW9_PERM5</name>
<dbReference type="GO" id="GO:0003924">
    <property type="term" value="F:GTPase activity"/>
    <property type="evidence" value="ECO:0007669"/>
    <property type="project" value="InterPro"/>
</dbReference>
<evidence type="ECO:0000259" key="1">
    <source>
        <dbReference type="Pfam" id="PF02841"/>
    </source>
</evidence>
<evidence type="ECO:0000313" key="3">
    <source>
        <dbReference type="Proteomes" id="UP000007800"/>
    </source>
</evidence>
<dbReference type="RefSeq" id="XP_002765582.1">
    <property type="nucleotide sequence ID" value="XM_002765536.1"/>
</dbReference>
<dbReference type="InterPro" id="IPR003191">
    <property type="entry name" value="Guanylate-bd/ATL_C"/>
</dbReference>
<dbReference type="SUPFAM" id="SSF48340">
    <property type="entry name" value="Interferon-induced guanylate-binding protein 1 (GBP1), C-terminal domain"/>
    <property type="match status" value="1"/>
</dbReference>
<dbReference type="GO" id="GO:0005525">
    <property type="term" value="F:GTP binding"/>
    <property type="evidence" value="ECO:0007669"/>
    <property type="project" value="InterPro"/>
</dbReference>
<protein>
    <submittedName>
        <fullName evidence="2">Interferon-induced guanylate-binding protein, putative</fullName>
    </submittedName>
</protein>
<dbReference type="PANTHER" id="PTHR10751">
    <property type="entry name" value="GUANYLATE BINDING PROTEIN"/>
    <property type="match status" value="1"/>
</dbReference>
<dbReference type="GeneID" id="9040767"/>
<accession>C5LXW9</accession>
<dbReference type="Pfam" id="PF02841">
    <property type="entry name" value="GBP_C"/>
    <property type="match status" value="1"/>
</dbReference>